<evidence type="ECO:0000256" key="1">
    <source>
        <dbReference type="SAM" id="SignalP"/>
    </source>
</evidence>
<gene>
    <name evidence="3" type="ORF">SNE40_008839</name>
</gene>
<evidence type="ECO:0000259" key="2">
    <source>
        <dbReference type="PROSITE" id="PS50940"/>
    </source>
</evidence>
<dbReference type="Pfam" id="PF01607">
    <property type="entry name" value="CBM_14"/>
    <property type="match status" value="1"/>
</dbReference>
<evidence type="ECO:0000313" key="4">
    <source>
        <dbReference type="Proteomes" id="UP001347796"/>
    </source>
</evidence>
<organism evidence="3 4">
    <name type="scientific">Patella caerulea</name>
    <name type="common">Rayed Mediterranean limpet</name>
    <dbReference type="NCBI Taxonomy" id="87958"/>
    <lineage>
        <taxon>Eukaryota</taxon>
        <taxon>Metazoa</taxon>
        <taxon>Spiralia</taxon>
        <taxon>Lophotrochozoa</taxon>
        <taxon>Mollusca</taxon>
        <taxon>Gastropoda</taxon>
        <taxon>Patellogastropoda</taxon>
        <taxon>Patelloidea</taxon>
        <taxon>Patellidae</taxon>
        <taxon>Patella</taxon>
    </lineage>
</organism>
<dbReference type="GO" id="GO:0005576">
    <property type="term" value="C:extracellular region"/>
    <property type="evidence" value="ECO:0007669"/>
    <property type="project" value="InterPro"/>
</dbReference>
<accession>A0AAN8JVJ8</accession>
<feature type="domain" description="Chitin-binding type-2" evidence="2">
    <location>
        <begin position="35"/>
        <end position="93"/>
    </location>
</feature>
<dbReference type="SUPFAM" id="SSF57625">
    <property type="entry name" value="Invertebrate chitin-binding proteins"/>
    <property type="match status" value="1"/>
</dbReference>
<keyword evidence="1" id="KW-0732">Signal</keyword>
<protein>
    <recommendedName>
        <fullName evidence="2">Chitin-binding type-2 domain-containing protein</fullName>
    </recommendedName>
</protein>
<dbReference type="SMART" id="SM00494">
    <property type="entry name" value="ChtBD2"/>
    <property type="match status" value="1"/>
</dbReference>
<dbReference type="PROSITE" id="PS50940">
    <property type="entry name" value="CHIT_BIND_II"/>
    <property type="match status" value="1"/>
</dbReference>
<feature type="signal peptide" evidence="1">
    <location>
        <begin position="1"/>
        <end position="19"/>
    </location>
</feature>
<proteinExistence type="predicted"/>
<dbReference type="InterPro" id="IPR036508">
    <property type="entry name" value="Chitin-bd_dom_sf"/>
</dbReference>
<evidence type="ECO:0000313" key="3">
    <source>
        <dbReference type="EMBL" id="KAK6180863.1"/>
    </source>
</evidence>
<dbReference type="InterPro" id="IPR002557">
    <property type="entry name" value="Chitin-bd_dom"/>
</dbReference>
<dbReference type="GO" id="GO:0008061">
    <property type="term" value="F:chitin binding"/>
    <property type="evidence" value="ECO:0007669"/>
    <property type="project" value="InterPro"/>
</dbReference>
<dbReference type="EMBL" id="JAZGQO010000007">
    <property type="protein sequence ID" value="KAK6180863.1"/>
    <property type="molecule type" value="Genomic_DNA"/>
</dbReference>
<dbReference type="AlphaFoldDB" id="A0AAN8JVJ8"/>
<name>A0AAN8JVJ8_PATCE</name>
<dbReference type="Gene3D" id="2.170.140.10">
    <property type="entry name" value="Chitin binding domain"/>
    <property type="match status" value="1"/>
</dbReference>
<sequence>MKGVLVLGFIAVHLALVSCQAYYDQQLQGQGPLEGDGCTEFELAMTYVPHPSDCSKFYRCSLPRMVKEEFSCPQGQAFDAKYHNCRSARDGEC</sequence>
<keyword evidence="4" id="KW-1185">Reference proteome</keyword>
<reference evidence="3 4" key="1">
    <citation type="submission" date="2024-01" db="EMBL/GenBank/DDBJ databases">
        <title>The genome of the rayed Mediterranean limpet Patella caerulea (Linnaeus, 1758).</title>
        <authorList>
            <person name="Anh-Thu Weber A."/>
            <person name="Halstead-Nussloch G."/>
        </authorList>
    </citation>
    <scope>NUCLEOTIDE SEQUENCE [LARGE SCALE GENOMIC DNA]</scope>
    <source>
        <strain evidence="3">AATW-2023a</strain>
        <tissue evidence="3">Whole specimen</tissue>
    </source>
</reference>
<comment type="caution">
    <text evidence="3">The sequence shown here is derived from an EMBL/GenBank/DDBJ whole genome shotgun (WGS) entry which is preliminary data.</text>
</comment>
<dbReference type="PROSITE" id="PS51257">
    <property type="entry name" value="PROKAR_LIPOPROTEIN"/>
    <property type="match status" value="1"/>
</dbReference>
<dbReference type="Proteomes" id="UP001347796">
    <property type="component" value="Unassembled WGS sequence"/>
</dbReference>
<feature type="chain" id="PRO_5042945154" description="Chitin-binding type-2 domain-containing protein" evidence="1">
    <location>
        <begin position="20"/>
        <end position="93"/>
    </location>
</feature>